<protein>
    <recommendedName>
        <fullName evidence="3">Lipoprotein</fullName>
    </recommendedName>
</protein>
<evidence type="ECO:0000313" key="2">
    <source>
        <dbReference type="Proteomes" id="UP000319296"/>
    </source>
</evidence>
<dbReference type="Proteomes" id="UP000319296">
    <property type="component" value="Unassembled WGS sequence"/>
</dbReference>
<organism evidence="1 2">
    <name type="scientific">Candidatus Acididesulfobacter diazotrophicus</name>
    <dbReference type="NCBI Taxonomy" id="2597226"/>
    <lineage>
        <taxon>Bacteria</taxon>
        <taxon>Deltaproteobacteria</taxon>
        <taxon>Candidatus Acidulodesulfobacterales</taxon>
        <taxon>Candidatus Acididesulfobacter</taxon>
    </lineage>
</organism>
<comment type="caution">
    <text evidence="1">The sequence shown here is derived from an EMBL/GenBank/DDBJ whole genome shotgun (WGS) entry which is preliminary data.</text>
</comment>
<dbReference type="InterPro" id="IPR035439">
    <property type="entry name" value="UPF0145_dom_sf"/>
</dbReference>
<gene>
    <name evidence="1" type="ORF">EVG15_02690</name>
</gene>
<reference evidence="1 2" key="1">
    <citation type="journal article" date="2019" name="ISME J.">
        <title>Insights into ecological role of a new deltaproteobacterial order Candidatus Acidulodesulfobacterales by metagenomics and metatranscriptomics.</title>
        <authorList>
            <person name="Tan S."/>
            <person name="Liu J."/>
            <person name="Fang Y."/>
            <person name="Hedlund B.P."/>
            <person name="Lian Z.H."/>
            <person name="Huang L.Y."/>
            <person name="Li J.T."/>
            <person name="Huang L.N."/>
            <person name="Li W.J."/>
            <person name="Jiang H.C."/>
            <person name="Dong H.L."/>
            <person name="Shu W.S."/>
        </authorList>
    </citation>
    <scope>NUCLEOTIDE SEQUENCE [LARGE SCALE GENOMIC DNA]</scope>
    <source>
        <strain evidence="1">AP1</strain>
    </source>
</reference>
<name>A0A519BP38_9DELT</name>
<accession>A0A519BP38</accession>
<proteinExistence type="predicted"/>
<dbReference type="PROSITE" id="PS51257">
    <property type="entry name" value="PROKAR_LIPOPROTEIN"/>
    <property type="match status" value="1"/>
</dbReference>
<dbReference type="EMBL" id="SGBB01000003">
    <property type="protein sequence ID" value="RZD19028.1"/>
    <property type="molecule type" value="Genomic_DNA"/>
</dbReference>
<dbReference type="SUPFAM" id="SSF117782">
    <property type="entry name" value="YbjQ-like"/>
    <property type="match status" value="1"/>
</dbReference>
<dbReference type="AlphaFoldDB" id="A0A519BP38"/>
<evidence type="ECO:0000313" key="1">
    <source>
        <dbReference type="EMBL" id="RZD19028.1"/>
    </source>
</evidence>
<evidence type="ECO:0008006" key="3">
    <source>
        <dbReference type="Google" id="ProtNLM"/>
    </source>
</evidence>
<sequence>MKRKKIIALLSFLFVFSLVLTGCHISGKPQTAKQKSKKQSFIVSTLHSIPSKNISKTDGFYCNYFIYGGTPSNYRLKFQLAIIQIQAKGMKMGANAFINMRVTDATAALQGSEWNSSIVNICGDFVKF</sequence>